<evidence type="ECO:0000313" key="3">
    <source>
        <dbReference type="Proteomes" id="UP000050411"/>
    </source>
</evidence>
<evidence type="ECO:0000256" key="1">
    <source>
        <dbReference type="SAM" id="Coils"/>
    </source>
</evidence>
<comment type="caution">
    <text evidence="2">The sequence shown here is derived from an EMBL/GenBank/DDBJ whole genome shotgun (WGS) entry which is preliminary data.</text>
</comment>
<evidence type="ECO:0008006" key="4">
    <source>
        <dbReference type="Google" id="ProtNLM"/>
    </source>
</evidence>
<accession>A0A0P9M6H3</accession>
<dbReference type="Proteomes" id="UP000050411">
    <property type="component" value="Unassembled WGS sequence"/>
</dbReference>
<protein>
    <recommendedName>
        <fullName evidence="4">Chromosome segregation SMC protein</fullName>
    </recommendedName>
</protein>
<evidence type="ECO:0000313" key="2">
    <source>
        <dbReference type="EMBL" id="KPW87080.1"/>
    </source>
</evidence>
<sequence>MDDRWCGVMKGCRRVICVAHRPQLDAPYPCEYHGARVAPVAQLDRVLPSEGRGRGFESRLVHHILQSGYVLSFGQSTKNSESPPCAGFFVFGFSNSQDMSASIIREHSDSLLMVGEISMCDPRIVDSRRHNADLLDKKINRREPLINSHSLMAGYIEAMNTWKADEQELNEKRQSLSTRLEQIKQQAVEDMAKARQAETNAATAYAQAVAWGDTEGEKTANADAQKAAKNLATAAEHDRRQGLIISALEQELLTVDRYIAEAQEKHKGIERDALWLSQTVLEEKWNEAARALFDVGGRLWANYNLLGLDQVSLLKLAVPQEGETVGNWTWHELSGRARNYGAQDLLQLNNI</sequence>
<proteinExistence type="predicted"/>
<dbReference type="AntiFam" id="ANF00013">
    <property type="entry name" value="tRNA translation"/>
</dbReference>
<reference evidence="2 3" key="1">
    <citation type="submission" date="2015-09" db="EMBL/GenBank/DDBJ databases">
        <title>Genome announcement of multiple Pseudomonas syringae strains.</title>
        <authorList>
            <person name="Thakur S."/>
            <person name="Wang P.W."/>
            <person name="Gong Y."/>
            <person name="Weir B.S."/>
            <person name="Guttman D.S."/>
        </authorList>
    </citation>
    <scope>NUCLEOTIDE SEQUENCE [LARGE SCALE GENOMIC DNA]</scope>
    <source>
        <strain evidence="2 3">ICMP19117</strain>
    </source>
</reference>
<feature type="coiled-coil region" evidence="1">
    <location>
        <begin position="159"/>
        <end position="200"/>
    </location>
</feature>
<dbReference type="AlphaFoldDB" id="A0A0P9M6H3"/>
<organism evidence="2 3">
    <name type="scientific">Pseudomonas congelans</name>
    <dbReference type="NCBI Taxonomy" id="200452"/>
    <lineage>
        <taxon>Bacteria</taxon>
        <taxon>Pseudomonadati</taxon>
        <taxon>Pseudomonadota</taxon>
        <taxon>Gammaproteobacteria</taxon>
        <taxon>Pseudomonadales</taxon>
        <taxon>Pseudomonadaceae</taxon>
        <taxon>Pseudomonas</taxon>
    </lineage>
</organism>
<gene>
    <name evidence="2" type="ORF">ALO92_04659</name>
</gene>
<dbReference type="PATRIC" id="fig|200452.3.peg.1681"/>
<dbReference type="EMBL" id="LJQB01000016">
    <property type="protein sequence ID" value="KPW87080.1"/>
    <property type="molecule type" value="Genomic_DNA"/>
</dbReference>
<keyword evidence="1" id="KW-0175">Coiled coil</keyword>
<name>A0A0P9M6H3_9PSED</name>